<gene>
    <name evidence="3" type="ORF">HMPREF1535_04770</name>
</gene>
<evidence type="ECO:0000313" key="3">
    <source>
        <dbReference type="EMBL" id="KKB45955.1"/>
    </source>
</evidence>
<dbReference type="STRING" id="927665.HMPREF1535_04770"/>
<keyword evidence="1" id="KW-0812">Transmembrane</keyword>
<feature type="transmembrane region" description="Helical" evidence="1">
    <location>
        <begin position="22"/>
        <end position="44"/>
    </location>
</feature>
<evidence type="ECO:0000256" key="1">
    <source>
        <dbReference type="SAM" id="Phobius"/>
    </source>
</evidence>
<feature type="transmembrane region" description="Helical" evidence="1">
    <location>
        <begin position="96"/>
        <end position="126"/>
    </location>
</feature>
<keyword evidence="1" id="KW-1133">Transmembrane helix</keyword>
<reference evidence="3 4" key="1">
    <citation type="submission" date="2013-04" db="EMBL/GenBank/DDBJ databases">
        <title>The Genome Sequence of Parabacteroides goldsteinii DSM 19448.</title>
        <authorList>
            <consortium name="The Broad Institute Genomics Platform"/>
            <person name="Earl A."/>
            <person name="Ward D."/>
            <person name="Feldgarden M."/>
            <person name="Gevers D."/>
            <person name="Martens E."/>
            <person name="Sakamoto M."/>
            <person name="Benno Y."/>
            <person name="Song Y."/>
            <person name="Liu C."/>
            <person name="Lee J."/>
            <person name="Bolanos M."/>
            <person name="Vaisanen M.L."/>
            <person name="Finegold S.M."/>
            <person name="Walker B."/>
            <person name="Young S."/>
            <person name="Zeng Q."/>
            <person name="Gargeya S."/>
            <person name="Fitzgerald M."/>
            <person name="Haas B."/>
            <person name="Abouelleil A."/>
            <person name="Allen A.W."/>
            <person name="Alvarado L."/>
            <person name="Arachchi H.M."/>
            <person name="Berlin A.M."/>
            <person name="Chapman S.B."/>
            <person name="Gainer-Dewar J."/>
            <person name="Goldberg J."/>
            <person name="Griggs A."/>
            <person name="Gujja S."/>
            <person name="Hansen M."/>
            <person name="Howarth C."/>
            <person name="Imamovic A."/>
            <person name="Ireland A."/>
            <person name="Larimer J."/>
            <person name="McCowan C."/>
            <person name="Murphy C."/>
            <person name="Pearson M."/>
            <person name="Poon T.W."/>
            <person name="Priest M."/>
            <person name="Roberts A."/>
            <person name="Saif S."/>
            <person name="Shea T."/>
            <person name="Sisk P."/>
            <person name="Sykes S."/>
            <person name="Wortman J."/>
            <person name="Nusbaum C."/>
            <person name="Birren B."/>
        </authorList>
    </citation>
    <scope>NUCLEOTIDE SEQUENCE [LARGE SCALE GENOMIC DNA]</scope>
    <source>
        <strain evidence="3 4">DSM 19448</strain>
    </source>
</reference>
<dbReference type="PANTHER" id="PTHR40076">
    <property type="entry name" value="MEMBRANE PROTEIN-RELATED"/>
    <property type="match status" value="1"/>
</dbReference>
<accession>A0A0F5IKR2</accession>
<dbReference type="InterPro" id="IPR057169">
    <property type="entry name" value="DUF7847"/>
</dbReference>
<dbReference type="Proteomes" id="UP000033047">
    <property type="component" value="Unassembled WGS sequence"/>
</dbReference>
<dbReference type="PANTHER" id="PTHR40076:SF1">
    <property type="entry name" value="MEMBRANE PROTEIN"/>
    <property type="match status" value="1"/>
</dbReference>
<evidence type="ECO:0000259" key="2">
    <source>
        <dbReference type="Pfam" id="PF25231"/>
    </source>
</evidence>
<feature type="transmembrane region" description="Helical" evidence="1">
    <location>
        <begin position="50"/>
        <end position="71"/>
    </location>
</feature>
<dbReference type="AlphaFoldDB" id="A0A0F5IKR2"/>
<dbReference type="InterPro" id="IPR010380">
    <property type="entry name" value="DUF975"/>
</dbReference>
<dbReference type="HOGENOM" id="CLU_1309142_0_0_10"/>
<name>A0A0F5IKR2_9BACT</name>
<dbReference type="Pfam" id="PF25231">
    <property type="entry name" value="DUF7847"/>
    <property type="match status" value="1"/>
</dbReference>
<feature type="domain" description="DUF7847" evidence="2">
    <location>
        <begin position="106"/>
        <end position="199"/>
    </location>
</feature>
<feature type="transmembrane region" description="Helical" evidence="1">
    <location>
        <begin position="160"/>
        <end position="190"/>
    </location>
</feature>
<dbReference type="EMBL" id="AQHV01000027">
    <property type="protein sequence ID" value="KKB45955.1"/>
    <property type="molecule type" value="Genomic_DNA"/>
</dbReference>
<organism evidence="3 4">
    <name type="scientific">Parabacteroides goldsteinii DSM 19448 = WAL 12034</name>
    <dbReference type="NCBI Taxonomy" id="927665"/>
    <lineage>
        <taxon>Bacteria</taxon>
        <taxon>Pseudomonadati</taxon>
        <taxon>Bacteroidota</taxon>
        <taxon>Bacteroidia</taxon>
        <taxon>Bacteroidales</taxon>
        <taxon>Tannerellaceae</taxon>
        <taxon>Parabacteroides</taxon>
    </lineage>
</organism>
<keyword evidence="1" id="KW-0472">Membrane</keyword>
<dbReference type="RefSeq" id="WP_007653788.1">
    <property type="nucleotide sequence ID" value="NZ_KQ033914.1"/>
</dbReference>
<dbReference type="PATRIC" id="fig|927665.4.peg.4891"/>
<proteinExistence type="predicted"/>
<protein>
    <recommendedName>
        <fullName evidence="2">DUF7847 domain-containing protein</fullName>
    </recommendedName>
</protein>
<comment type="caution">
    <text evidence="3">The sequence shown here is derived from an EMBL/GenBank/DDBJ whole genome shotgun (WGS) entry which is preliminary data.</text>
</comment>
<sequence length="210" mass="23545">MGPKFSISEVCSTSWQRTKTQIWVLAGLLIGMTIISFTLSAFAMPMQKSIVGTIVINLISCIISCIFALGYMKNIFQALDGEEPQFSAYGQQARKIITYFVANLFMGIIVVFGICLFIIPGIYLALRLQFFTAFIVEEDTGIIESLKRSWEITRGQGMPLFMLMLAMIGIFILGLILLGIGIFVAMPLIYMMYGYVFRKLNAPLQIIEEL</sequence>
<evidence type="ECO:0000313" key="4">
    <source>
        <dbReference type="Proteomes" id="UP000033047"/>
    </source>
</evidence>